<organism evidence="1">
    <name type="scientific">marine sediment metagenome</name>
    <dbReference type="NCBI Taxonomy" id="412755"/>
    <lineage>
        <taxon>unclassified sequences</taxon>
        <taxon>metagenomes</taxon>
        <taxon>ecological metagenomes</taxon>
    </lineage>
</organism>
<protein>
    <submittedName>
        <fullName evidence="1">Uncharacterized protein</fullName>
    </submittedName>
</protein>
<dbReference type="EMBL" id="BARV01036431">
    <property type="protein sequence ID" value="GAI53876.1"/>
    <property type="molecule type" value="Genomic_DNA"/>
</dbReference>
<reference evidence="1" key="1">
    <citation type="journal article" date="2014" name="Front. Microbiol.">
        <title>High frequency of phylogenetically diverse reductive dehalogenase-homologous genes in deep subseafloor sedimentary metagenomes.</title>
        <authorList>
            <person name="Kawai M."/>
            <person name="Futagami T."/>
            <person name="Toyoda A."/>
            <person name="Takaki Y."/>
            <person name="Nishi S."/>
            <person name="Hori S."/>
            <person name="Arai W."/>
            <person name="Tsubouchi T."/>
            <person name="Morono Y."/>
            <person name="Uchiyama I."/>
            <person name="Ito T."/>
            <person name="Fujiyama A."/>
            <person name="Inagaki F."/>
            <person name="Takami H."/>
        </authorList>
    </citation>
    <scope>NUCLEOTIDE SEQUENCE</scope>
    <source>
        <strain evidence="1">Expedition CK06-06</strain>
    </source>
</reference>
<name>X1QGC9_9ZZZZ</name>
<comment type="caution">
    <text evidence="1">The sequence shown here is derived from an EMBL/GenBank/DDBJ whole genome shotgun (WGS) entry which is preliminary data.</text>
</comment>
<dbReference type="AlphaFoldDB" id="X1QGC9"/>
<sequence length="102" mass="11424">MLFHVTTTHTPENCPGTDPGVMKSVMEFSENMEEVAKELNIKIHFIVGSGPEHAMYALLEADHASSLSRFFMRIPIKQASRITPVEPLEDIIAEAKKQAEEK</sequence>
<evidence type="ECO:0000313" key="1">
    <source>
        <dbReference type="EMBL" id="GAI53876.1"/>
    </source>
</evidence>
<gene>
    <name evidence="1" type="ORF">S06H3_56613</name>
</gene>
<proteinExistence type="predicted"/>
<accession>X1QGC9</accession>